<dbReference type="EMBL" id="ALBS01000008">
    <property type="protein sequence ID" value="EJT53166.1"/>
    <property type="molecule type" value="Genomic_DNA"/>
</dbReference>
<dbReference type="RefSeq" id="XP_014184329.1">
    <property type="nucleotide sequence ID" value="XM_014328854.1"/>
</dbReference>
<feature type="compositionally biased region" description="Pro residues" evidence="2">
    <location>
        <begin position="34"/>
        <end position="47"/>
    </location>
</feature>
<keyword evidence="1" id="KW-0175">Coiled coil</keyword>
<gene>
    <name evidence="3" type="ORF">A1Q1_08083</name>
</gene>
<feature type="region of interest" description="Disordered" evidence="2">
    <location>
        <begin position="97"/>
        <end position="129"/>
    </location>
</feature>
<feature type="compositionally biased region" description="Low complexity" evidence="2">
    <location>
        <begin position="19"/>
        <end position="28"/>
    </location>
</feature>
<evidence type="ECO:0000256" key="2">
    <source>
        <dbReference type="SAM" id="MobiDB-lite"/>
    </source>
</evidence>
<proteinExistence type="predicted"/>
<reference evidence="3 4" key="1">
    <citation type="journal article" date="2012" name="Eukaryot. Cell">
        <title>Draft genome sequence of CBS 2479, the standard type strain of Trichosporon asahii.</title>
        <authorList>
            <person name="Yang R.Y."/>
            <person name="Li H.T."/>
            <person name="Zhu H."/>
            <person name="Zhou G.P."/>
            <person name="Wang M."/>
            <person name="Wang L."/>
        </authorList>
    </citation>
    <scope>NUCLEOTIDE SEQUENCE [LARGE SCALE GENOMIC DNA]</scope>
    <source>
        <strain evidence="4">ATCC 90039 / CBS 2479 / JCM 2466 / KCTC 7840 / NCYC 2677 / UAMH 7654</strain>
    </source>
</reference>
<name>J8TJ19_TRIAS</name>
<dbReference type="Proteomes" id="UP000002748">
    <property type="component" value="Unassembled WGS sequence"/>
</dbReference>
<dbReference type="OrthoDB" id="5321006at2759"/>
<accession>J8TJ19</accession>
<feature type="coiled-coil region" evidence="1">
    <location>
        <begin position="209"/>
        <end position="236"/>
    </location>
</feature>
<protein>
    <submittedName>
        <fullName evidence="3">Uncharacterized protein</fullName>
    </submittedName>
</protein>
<comment type="caution">
    <text evidence="3">The sequence shown here is derived from an EMBL/GenBank/DDBJ whole genome shotgun (WGS) entry which is preliminary data.</text>
</comment>
<feature type="compositionally biased region" description="Low complexity" evidence="2">
    <location>
        <begin position="97"/>
        <end position="108"/>
    </location>
</feature>
<evidence type="ECO:0000313" key="3">
    <source>
        <dbReference type="EMBL" id="EJT53166.1"/>
    </source>
</evidence>
<evidence type="ECO:0000313" key="4">
    <source>
        <dbReference type="Proteomes" id="UP000002748"/>
    </source>
</evidence>
<dbReference type="GeneID" id="25991595"/>
<dbReference type="VEuPathDB" id="FungiDB:A1Q1_08083"/>
<dbReference type="HOGENOM" id="CLU_1103421_0_0_1"/>
<dbReference type="KEGG" id="tasa:A1Q1_08083"/>
<evidence type="ECO:0000256" key="1">
    <source>
        <dbReference type="SAM" id="Coils"/>
    </source>
</evidence>
<organism evidence="3 4">
    <name type="scientific">Trichosporon asahii var. asahii (strain ATCC 90039 / CBS 2479 / JCM 2466 / KCTC 7840 / NBRC 103889/ NCYC 2677 / UAMH 7654)</name>
    <name type="common">Yeast</name>
    <dbReference type="NCBI Taxonomy" id="1186058"/>
    <lineage>
        <taxon>Eukaryota</taxon>
        <taxon>Fungi</taxon>
        <taxon>Dikarya</taxon>
        <taxon>Basidiomycota</taxon>
        <taxon>Agaricomycotina</taxon>
        <taxon>Tremellomycetes</taxon>
        <taxon>Trichosporonales</taxon>
        <taxon>Trichosporonaceae</taxon>
        <taxon>Trichosporon</taxon>
    </lineage>
</organism>
<sequence>MNQFPANAIPGFQPPPGMVPGMMHPSMMQQLPPGMAPPPGMMPPGAPGGPGGPGGPGAPPEMLQQQYLHQQQLAMAQAMRQQQLQQQQHAVSVAAANAQAQAAQAPQARPKPRKGRPPVLPRGQQGDYVKGAMAPPTVPAVRQTEAGNAATGLETEPWADMLDELDPRELAMARFRARQEVMTEIFGPERVQDVPEPVTDPWSGIGITGETLEAKVEALEKSNAELEANFDAELEAWRKMLENPELIEPESV</sequence>
<feature type="region of interest" description="Disordered" evidence="2">
    <location>
        <begin position="1"/>
        <end position="62"/>
    </location>
</feature>
<dbReference type="AlphaFoldDB" id="J8TJ19"/>